<dbReference type="Gene3D" id="3.30.2010.10">
    <property type="entry name" value="Metalloproteases ('zincins'), catalytic domain"/>
    <property type="match status" value="1"/>
</dbReference>
<proteinExistence type="inferred from homology"/>
<evidence type="ECO:0000256" key="1">
    <source>
        <dbReference type="ARBA" id="ARBA00022670"/>
    </source>
</evidence>
<dbReference type="Pfam" id="PF01435">
    <property type="entry name" value="Peptidase_M48"/>
    <property type="match status" value="1"/>
</dbReference>
<feature type="domain" description="Peptidase M48" evidence="8">
    <location>
        <begin position="99"/>
        <end position="258"/>
    </location>
</feature>
<comment type="cofactor">
    <cofactor evidence="6">
        <name>Zn(2+)</name>
        <dbReference type="ChEBI" id="CHEBI:29105"/>
    </cofactor>
    <text evidence="6">Binds 1 zinc ion per subunit.</text>
</comment>
<dbReference type="GO" id="GO:0004222">
    <property type="term" value="F:metalloendopeptidase activity"/>
    <property type="evidence" value="ECO:0007669"/>
    <property type="project" value="InterPro"/>
</dbReference>
<dbReference type="CDD" id="cd07324">
    <property type="entry name" value="M48C_Oma1-like"/>
    <property type="match status" value="1"/>
</dbReference>
<keyword evidence="3 6" id="KW-0378">Hydrolase</keyword>
<evidence type="ECO:0000256" key="2">
    <source>
        <dbReference type="ARBA" id="ARBA00022723"/>
    </source>
</evidence>
<keyword evidence="1 6" id="KW-0645">Protease</keyword>
<feature type="signal peptide" evidence="7">
    <location>
        <begin position="1"/>
        <end position="21"/>
    </location>
</feature>
<dbReference type="AlphaFoldDB" id="A0A5E7YW64"/>
<dbReference type="GO" id="GO:0046872">
    <property type="term" value="F:metal ion binding"/>
    <property type="evidence" value="ECO:0007669"/>
    <property type="project" value="UniProtKB-KW"/>
</dbReference>
<dbReference type="SUPFAM" id="SSF81901">
    <property type="entry name" value="HCP-like"/>
    <property type="match status" value="1"/>
</dbReference>
<accession>A0A5E7YW64</accession>
<evidence type="ECO:0000256" key="5">
    <source>
        <dbReference type="ARBA" id="ARBA00023049"/>
    </source>
</evidence>
<gene>
    <name evidence="9" type="ORF">SPHINGO391_400059</name>
</gene>
<evidence type="ECO:0000313" key="9">
    <source>
        <dbReference type="EMBL" id="VVT10958.1"/>
    </source>
</evidence>
<evidence type="ECO:0000256" key="6">
    <source>
        <dbReference type="RuleBase" id="RU003983"/>
    </source>
</evidence>
<evidence type="ECO:0000313" key="10">
    <source>
        <dbReference type="Proteomes" id="UP000326857"/>
    </source>
</evidence>
<keyword evidence="7" id="KW-0732">Signal</keyword>
<comment type="similarity">
    <text evidence="6">Belongs to the peptidase M48 family.</text>
</comment>
<organism evidence="9 10">
    <name type="scientific">Sphingomonas aurantiaca</name>
    <dbReference type="NCBI Taxonomy" id="185949"/>
    <lineage>
        <taxon>Bacteria</taxon>
        <taxon>Pseudomonadati</taxon>
        <taxon>Pseudomonadota</taxon>
        <taxon>Alphaproteobacteria</taxon>
        <taxon>Sphingomonadales</taxon>
        <taxon>Sphingomonadaceae</taxon>
        <taxon>Sphingomonas</taxon>
    </lineage>
</organism>
<dbReference type="PANTHER" id="PTHR22726:SF1">
    <property type="entry name" value="METALLOENDOPEPTIDASE OMA1, MITOCHONDRIAL"/>
    <property type="match status" value="1"/>
</dbReference>
<evidence type="ECO:0000256" key="3">
    <source>
        <dbReference type="ARBA" id="ARBA00022801"/>
    </source>
</evidence>
<name>A0A5E7YW64_9SPHN</name>
<dbReference type="RefSeq" id="WP_151990575.1">
    <property type="nucleotide sequence ID" value="NZ_LR701528.1"/>
</dbReference>
<sequence>MRALVAALLGATILASGAGGAAGMATVAGDAGRLALPTYSQAYAPTTVDERGAWMEADEDERRLRESPSVIRDPALNAYVRGVLCRTVGDDRCRSVRIYIERVPAFNASMAPNGTMIVWSGLLLRVRNEAELGAILGHEFGHFELRHSVLGFRNRRSGTDLMAWASILIRNSGDIQYAAIGQIYAFDRAQEREADMIGFRYLARSCYPGSAAADVWDHIMGESDATALGRRGRAQHKYVAGFFASHPTELARATYLRAASLGIAEAKSVVVDTHQAAMAAWLPIFLNDQIKLNDFGGSEYILANLAAGSGWTTPLLYARGELYRERGNPRDLVSAAQFYQEAIGRGDAPVEAYRGLGLALLRNQQAAEGQAALATYLRLKPAAPDAALIATLVSQ</sequence>
<dbReference type="Proteomes" id="UP000326857">
    <property type="component" value="Unassembled WGS sequence"/>
</dbReference>
<evidence type="ECO:0000256" key="7">
    <source>
        <dbReference type="SAM" id="SignalP"/>
    </source>
</evidence>
<evidence type="ECO:0000256" key="4">
    <source>
        <dbReference type="ARBA" id="ARBA00022833"/>
    </source>
</evidence>
<dbReference type="EMBL" id="CABVLI010000035">
    <property type="protein sequence ID" value="VVT10958.1"/>
    <property type="molecule type" value="Genomic_DNA"/>
</dbReference>
<reference evidence="9 10" key="1">
    <citation type="submission" date="2019-09" db="EMBL/GenBank/DDBJ databases">
        <authorList>
            <person name="Dittami M. S."/>
        </authorList>
    </citation>
    <scope>NUCLEOTIDE SEQUENCE [LARGE SCALE GENOMIC DNA]</scope>
    <source>
        <strain evidence="9">SPHINGO391</strain>
    </source>
</reference>
<dbReference type="PANTHER" id="PTHR22726">
    <property type="entry name" value="METALLOENDOPEPTIDASE OMA1"/>
    <property type="match status" value="1"/>
</dbReference>
<dbReference type="InterPro" id="IPR011990">
    <property type="entry name" value="TPR-like_helical_dom_sf"/>
</dbReference>
<keyword evidence="2" id="KW-0479">Metal-binding</keyword>
<evidence type="ECO:0000259" key="8">
    <source>
        <dbReference type="Pfam" id="PF01435"/>
    </source>
</evidence>
<dbReference type="InterPro" id="IPR001915">
    <property type="entry name" value="Peptidase_M48"/>
</dbReference>
<dbReference type="GO" id="GO:0016020">
    <property type="term" value="C:membrane"/>
    <property type="evidence" value="ECO:0007669"/>
    <property type="project" value="TreeGrafter"/>
</dbReference>
<dbReference type="Gene3D" id="1.25.40.10">
    <property type="entry name" value="Tetratricopeptide repeat domain"/>
    <property type="match status" value="1"/>
</dbReference>
<keyword evidence="4 6" id="KW-0862">Zinc</keyword>
<keyword evidence="5 6" id="KW-0482">Metalloprotease</keyword>
<dbReference type="GO" id="GO:0051603">
    <property type="term" value="P:proteolysis involved in protein catabolic process"/>
    <property type="evidence" value="ECO:0007669"/>
    <property type="project" value="TreeGrafter"/>
</dbReference>
<protein>
    <submittedName>
        <fullName evidence="9">Peptidase M48</fullName>
    </submittedName>
</protein>
<dbReference type="InterPro" id="IPR051156">
    <property type="entry name" value="Mito/Outer_Membr_Metalloprot"/>
</dbReference>
<feature type="chain" id="PRO_5022719099" evidence="7">
    <location>
        <begin position="22"/>
        <end position="395"/>
    </location>
</feature>